<comment type="caution">
    <text evidence="1">The sequence shown here is derived from an EMBL/GenBank/DDBJ whole genome shotgun (WGS) entry which is preliminary data.</text>
</comment>
<gene>
    <name evidence="1" type="ORF">KFK09_025566</name>
</gene>
<protein>
    <submittedName>
        <fullName evidence="1">Uncharacterized protein</fullName>
    </submittedName>
</protein>
<name>A0A8T3A4B6_DENNO</name>
<keyword evidence="2" id="KW-1185">Reference proteome</keyword>
<accession>A0A8T3A4B6</accession>
<proteinExistence type="predicted"/>
<dbReference type="EMBL" id="JAGYWB010000018">
    <property type="protein sequence ID" value="KAI0491306.1"/>
    <property type="molecule type" value="Genomic_DNA"/>
</dbReference>
<organism evidence="1 2">
    <name type="scientific">Dendrobium nobile</name>
    <name type="common">Orchid</name>
    <dbReference type="NCBI Taxonomy" id="94219"/>
    <lineage>
        <taxon>Eukaryota</taxon>
        <taxon>Viridiplantae</taxon>
        <taxon>Streptophyta</taxon>
        <taxon>Embryophyta</taxon>
        <taxon>Tracheophyta</taxon>
        <taxon>Spermatophyta</taxon>
        <taxon>Magnoliopsida</taxon>
        <taxon>Liliopsida</taxon>
        <taxon>Asparagales</taxon>
        <taxon>Orchidaceae</taxon>
        <taxon>Epidendroideae</taxon>
        <taxon>Malaxideae</taxon>
        <taxon>Dendrobiinae</taxon>
        <taxon>Dendrobium</taxon>
    </lineage>
</organism>
<evidence type="ECO:0000313" key="2">
    <source>
        <dbReference type="Proteomes" id="UP000829196"/>
    </source>
</evidence>
<reference evidence="1" key="1">
    <citation type="journal article" date="2022" name="Front. Genet.">
        <title>Chromosome-Scale Assembly of the Dendrobium nobile Genome Provides Insights Into the Molecular Mechanism of the Biosynthesis of the Medicinal Active Ingredient of Dendrobium.</title>
        <authorList>
            <person name="Xu Q."/>
            <person name="Niu S.-C."/>
            <person name="Li K.-L."/>
            <person name="Zheng P.-J."/>
            <person name="Zhang X.-J."/>
            <person name="Jia Y."/>
            <person name="Liu Y."/>
            <person name="Niu Y.-X."/>
            <person name="Yu L.-H."/>
            <person name="Chen D.-F."/>
            <person name="Zhang G.-Q."/>
        </authorList>
    </citation>
    <scope>NUCLEOTIDE SEQUENCE</scope>
    <source>
        <tissue evidence="1">Leaf</tissue>
    </source>
</reference>
<dbReference type="Proteomes" id="UP000829196">
    <property type="component" value="Unassembled WGS sequence"/>
</dbReference>
<dbReference type="PANTHER" id="PTHR34194:SF25">
    <property type="entry name" value="OS05G0423200 PROTEIN"/>
    <property type="match status" value="1"/>
</dbReference>
<dbReference type="PANTHER" id="PTHR34194">
    <property type="entry name" value="F14J8.16 PROTEIN"/>
    <property type="match status" value="1"/>
</dbReference>
<evidence type="ECO:0000313" key="1">
    <source>
        <dbReference type="EMBL" id="KAI0491306.1"/>
    </source>
</evidence>
<dbReference type="OrthoDB" id="298344at2759"/>
<dbReference type="AlphaFoldDB" id="A0A8T3A4B6"/>
<sequence>MVMELKANGHGSFLNGSSDMYFPVDNVDPMYKVFLEHLRKDGKSYILEMEDGDNGLPVFVKYENNDGLSDFLQLDAAISSGHCSFVRKGKIETKRRRIYRKTEAQSNEIVDFSGFLSKEVENTIVVGSNKEFQNIRNMTVDFSDSFKNLVENNLADDSYEEFLSYLKIQDGLMVFEYNSITVIYEGNGTSAAAEGTCLDDQGPMPLHSFESILPSPRPANEGATCSDNQELVLYESNLTPDVVICEADEMSMVPLDSYIVSPFDLKLMAVLSKPYDQQEHEMLWKHANFRKPVLRHKDLRNQSKSFSTRQMGFSYLDHFPDLAKKLEHSDPQQALNLLRGLFFWLKNLCHEGAYKPWISASSKIVDVSDHEMTRGQNIESQTSPCSL</sequence>